<evidence type="ECO:0000256" key="1">
    <source>
        <dbReference type="ARBA" id="ARBA00004651"/>
    </source>
</evidence>
<evidence type="ECO:0000313" key="11">
    <source>
        <dbReference type="Proteomes" id="UP001299970"/>
    </source>
</evidence>
<dbReference type="SUPFAM" id="SSF161098">
    <property type="entry name" value="MetI-like"/>
    <property type="match status" value="1"/>
</dbReference>
<protein>
    <submittedName>
        <fullName evidence="10">Sugar ABC transporter permease</fullName>
    </submittedName>
</protein>
<evidence type="ECO:0000256" key="3">
    <source>
        <dbReference type="ARBA" id="ARBA00022475"/>
    </source>
</evidence>
<organism evidence="10 11">
    <name type="scientific">Pseudonocardia alaniniphila</name>
    <dbReference type="NCBI Taxonomy" id="75291"/>
    <lineage>
        <taxon>Bacteria</taxon>
        <taxon>Bacillati</taxon>
        <taxon>Actinomycetota</taxon>
        <taxon>Actinomycetes</taxon>
        <taxon>Pseudonocardiales</taxon>
        <taxon>Pseudonocardiaceae</taxon>
        <taxon>Pseudonocardia</taxon>
    </lineage>
</organism>
<comment type="subcellular location">
    <subcellularLocation>
        <location evidence="1 7">Cell membrane</location>
        <topology evidence="1 7">Multi-pass membrane protein</topology>
    </subcellularLocation>
</comment>
<keyword evidence="6 7" id="KW-0472">Membrane</keyword>
<feature type="transmembrane region" description="Helical" evidence="7">
    <location>
        <begin position="252"/>
        <end position="274"/>
    </location>
</feature>
<keyword evidence="11" id="KW-1185">Reference proteome</keyword>
<keyword evidence="2 7" id="KW-0813">Transport</keyword>
<feature type="transmembrane region" description="Helical" evidence="7">
    <location>
        <begin position="140"/>
        <end position="157"/>
    </location>
</feature>
<dbReference type="Pfam" id="PF00528">
    <property type="entry name" value="BPD_transp_1"/>
    <property type="match status" value="1"/>
</dbReference>
<feature type="domain" description="ABC transmembrane type-1" evidence="9">
    <location>
        <begin position="103"/>
        <end position="328"/>
    </location>
</feature>
<dbReference type="InterPro" id="IPR035906">
    <property type="entry name" value="MetI-like_sf"/>
</dbReference>
<feature type="transmembrane region" description="Helical" evidence="7">
    <location>
        <begin position="80"/>
        <end position="101"/>
    </location>
</feature>
<reference evidence="10 11" key="1">
    <citation type="submission" date="2022-03" db="EMBL/GenBank/DDBJ databases">
        <title>Pseudonocardia alaer sp. nov., a novel actinomycete isolated from reed forest soil.</title>
        <authorList>
            <person name="Wang L."/>
        </authorList>
    </citation>
    <scope>NUCLEOTIDE SEQUENCE [LARGE SCALE GENOMIC DNA]</scope>
    <source>
        <strain evidence="10 11">Y-16303</strain>
    </source>
</reference>
<sequence length="339" mass="36428">MSAGVGPAVGTASATPAGGPVRPGRRSGSGRTLRRAEARAGLALISPTLVIVLVMVVLPIIWTVLLAFQRLRLLNLRSSGLFGNFTLANFATVFGSSGFWGNLATTLAYSVFGTAAAIGVGLMAALALRRRFRFRGLVRAAMLLPYVAPIVAVTYAWKTMLNPQFGVANHWGTRLLGWDEPIAFLSQRYSEVSIFGWQVGIPTALLTVIAFEAWRSFPFAFLFLTARLQAVPSVLEEAARVDGATISQRFRYIVFPQLLPTIAVLSVLRFIWTFNSFDDIYLLTGGGAGTEVISVAVFNSLTARGDIGGAAAQSLALAAVLAVLIGLYLWRMAPREEQS</sequence>
<feature type="transmembrane region" description="Helical" evidence="7">
    <location>
        <begin position="194"/>
        <end position="214"/>
    </location>
</feature>
<keyword evidence="5 7" id="KW-1133">Transmembrane helix</keyword>
<keyword evidence="4 7" id="KW-0812">Transmembrane</keyword>
<dbReference type="EMBL" id="JAKXMK010000027">
    <property type="protein sequence ID" value="MCH6169685.1"/>
    <property type="molecule type" value="Genomic_DNA"/>
</dbReference>
<evidence type="ECO:0000256" key="5">
    <source>
        <dbReference type="ARBA" id="ARBA00022989"/>
    </source>
</evidence>
<proteinExistence type="inferred from homology"/>
<feature type="transmembrane region" description="Helical" evidence="7">
    <location>
        <begin position="310"/>
        <end position="330"/>
    </location>
</feature>
<gene>
    <name evidence="10" type="ORF">MMF94_28620</name>
</gene>
<keyword evidence="3" id="KW-1003">Cell membrane</keyword>
<dbReference type="PANTHER" id="PTHR43227">
    <property type="entry name" value="BLL4140 PROTEIN"/>
    <property type="match status" value="1"/>
</dbReference>
<accession>A0ABS9TMC0</accession>
<dbReference type="InterPro" id="IPR050809">
    <property type="entry name" value="UgpAE/MalFG_permease"/>
</dbReference>
<dbReference type="Proteomes" id="UP001299970">
    <property type="component" value="Unassembled WGS sequence"/>
</dbReference>
<evidence type="ECO:0000256" key="2">
    <source>
        <dbReference type="ARBA" id="ARBA00022448"/>
    </source>
</evidence>
<feature type="transmembrane region" description="Helical" evidence="7">
    <location>
        <begin position="42"/>
        <end position="68"/>
    </location>
</feature>
<evidence type="ECO:0000313" key="10">
    <source>
        <dbReference type="EMBL" id="MCH6169685.1"/>
    </source>
</evidence>
<evidence type="ECO:0000256" key="8">
    <source>
        <dbReference type="SAM" id="MobiDB-lite"/>
    </source>
</evidence>
<evidence type="ECO:0000259" key="9">
    <source>
        <dbReference type="PROSITE" id="PS50928"/>
    </source>
</evidence>
<dbReference type="RefSeq" id="WP_241040314.1">
    <property type="nucleotide sequence ID" value="NZ_BAAAJF010000015.1"/>
</dbReference>
<dbReference type="PROSITE" id="PS50928">
    <property type="entry name" value="ABC_TM1"/>
    <property type="match status" value="1"/>
</dbReference>
<name>A0ABS9TMC0_9PSEU</name>
<feature type="region of interest" description="Disordered" evidence="8">
    <location>
        <begin position="1"/>
        <end position="31"/>
    </location>
</feature>
<dbReference type="CDD" id="cd06261">
    <property type="entry name" value="TM_PBP2"/>
    <property type="match status" value="1"/>
</dbReference>
<evidence type="ECO:0000256" key="6">
    <source>
        <dbReference type="ARBA" id="ARBA00023136"/>
    </source>
</evidence>
<dbReference type="PANTHER" id="PTHR43227:SF8">
    <property type="entry name" value="DIACETYLCHITOBIOSE UPTAKE SYSTEM PERMEASE PROTEIN DASB"/>
    <property type="match status" value="1"/>
</dbReference>
<evidence type="ECO:0000256" key="4">
    <source>
        <dbReference type="ARBA" id="ARBA00022692"/>
    </source>
</evidence>
<evidence type="ECO:0000256" key="7">
    <source>
        <dbReference type="RuleBase" id="RU363032"/>
    </source>
</evidence>
<feature type="transmembrane region" description="Helical" evidence="7">
    <location>
        <begin position="107"/>
        <end position="128"/>
    </location>
</feature>
<comment type="caution">
    <text evidence="10">The sequence shown here is derived from an EMBL/GenBank/DDBJ whole genome shotgun (WGS) entry which is preliminary data.</text>
</comment>
<dbReference type="InterPro" id="IPR000515">
    <property type="entry name" value="MetI-like"/>
</dbReference>
<comment type="similarity">
    <text evidence="7">Belongs to the binding-protein-dependent transport system permease family.</text>
</comment>
<dbReference type="Gene3D" id="1.10.3720.10">
    <property type="entry name" value="MetI-like"/>
    <property type="match status" value="1"/>
</dbReference>